<dbReference type="OrthoDB" id="6323228at2759"/>
<protein>
    <submittedName>
        <fullName evidence="2">Pantothenate kinase 4</fullName>
    </submittedName>
</protein>
<accession>A0A8E0VPE3</accession>
<feature type="region of interest" description="Disordered" evidence="1">
    <location>
        <begin position="16"/>
        <end position="53"/>
    </location>
</feature>
<keyword evidence="2" id="KW-0808">Transferase</keyword>
<keyword evidence="2" id="KW-0418">Kinase</keyword>
<comment type="caution">
    <text evidence="2">The sequence shown here is derived from an EMBL/GenBank/DDBJ whole genome shotgun (WGS) entry which is preliminary data.</text>
</comment>
<proteinExistence type="predicted"/>
<name>A0A8E0VPE3_9TREM</name>
<evidence type="ECO:0000313" key="3">
    <source>
        <dbReference type="Proteomes" id="UP000728185"/>
    </source>
</evidence>
<evidence type="ECO:0000256" key="1">
    <source>
        <dbReference type="SAM" id="MobiDB-lite"/>
    </source>
</evidence>
<dbReference type="GO" id="GO:0016301">
    <property type="term" value="F:kinase activity"/>
    <property type="evidence" value="ECO:0007669"/>
    <property type="project" value="UniProtKB-KW"/>
</dbReference>
<evidence type="ECO:0000313" key="2">
    <source>
        <dbReference type="EMBL" id="KAA0197015.1"/>
    </source>
</evidence>
<dbReference type="EMBL" id="LUCM01002676">
    <property type="protein sequence ID" value="KAA0197015.1"/>
    <property type="molecule type" value="Genomic_DNA"/>
</dbReference>
<gene>
    <name evidence="2" type="ORF">FBUS_08014</name>
</gene>
<dbReference type="Proteomes" id="UP000728185">
    <property type="component" value="Unassembled WGS sequence"/>
</dbReference>
<keyword evidence="3" id="KW-1185">Reference proteome</keyword>
<sequence>MDAMTTEDEVTMHLSPGETHLTAQSMQRVACSADLSPETRSGPRTPGLKRPGLDTSYCELDRMMDFSLEPFPFLESPTTYVPDTWDLTQDTEARTYWLDCLKELLPRNGTETDSTILSLGNFM</sequence>
<organism evidence="2 3">
    <name type="scientific">Fasciolopsis buskii</name>
    <dbReference type="NCBI Taxonomy" id="27845"/>
    <lineage>
        <taxon>Eukaryota</taxon>
        <taxon>Metazoa</taxon>
        <taxon>Spiralia</taxon>
        <taxon>Lophotrochozoa</taxon>
        <taxon>Platyhelminthes</taxon>
        <taxon>Trematoda</taxon>
        <taxon>Digenea</taxon>
        <taxon>Plagiorchiida</taxon>
        <taxon>Echinostomata</taxon>
        <taxon>Echinostomatoidea</taxon>
        <taxon>Fasciolidae</taxon>
        <taxon>Fasciolopsis</taxon>
    </lineage>
</organism>
<dbReference type="AlphaFoldDB" id="A0A8E0VPE3"/>
<reference evidence="2" key="1">
    <citation type="submission" date="2019-05" db="EMBL/GenBank/DDBJ databases">
        <title>Annotation for the trematode Fasciolopsis buski.</title>
        <authorList>
            <person name="Choi Y.-J."/>
        </authorList>
    </citation>
    <scope>NUCLEOTIDE SEQUENCE</scope>
    <source>
        <strain evidence="2">HT</strain>
        <tissue evidence="2">Whole worm</tissue>
    </source>
</reference>